<dbReference type="PROSITE" id="PS00194">
    <property type="entry name" value="THIOREDOXIN_1"/>
    <property type="match status" value="1"/>
</dbReference>
<accession>A0A1T2XMQ0</accession>
<dbReference type="EMBL" id="MSZX01000001">
    <property type="protein sequence ID" value="OPA81137.1"/>
    <property type="molecule type" value="Genomic_DNA"/>
</dbReference>
<dbReference type="InterPro" id="IPR013766">
    <property type="entry name" value="Thioredoxin_domain"/>
</dbReference>
<dbReference type="InterPro" id="IPR013740">
    <property type="entry name" value="Redoxin"/>
</dbReference>
<dbReference type="SUPFAM" id="SSF52833">
    <property type="entry name" value="Thioredoxin-like"/>
    <property type="match status" value="1"/>
</dbReference>
<dbReference type="PANTHER" id="PTHR42852:SF1">
    <property type="entry name" value="THIOREDOXIN-LIKE PROTEIN YNEN"/>
    <property type="match status" value="1"/>
</dbReference>
<dbReference type="GO" id="GO:0030313">
    <property type="term" value="C:cell envelope"/>
    <property type="evidence" value="ECO:0007669"/>
    <property type="project" value="UniProtKB-SubCell"/>
</dbReference>
<dbReference type="OrthoDB" id="25753at2"/>
<dbReference type="STRING" id="1324314.BVG16_02040"/>
<dbReference type="RefSeq" id="WP_078496863.1">
    <property type="nucleotide sequence ID" value="NZ_MSZX01000001.1"/>
</dbReference>
<dbReference type="Gene3D" id="3.40.30.10">
    <property type="entry name" value="Glutaredoxin"/>
    <property type="match status" value="1"/>
</dbReference>
<keyword evidence="5" id="KW-1185">Reference proteome</keyword>
<evidence type="ECO:0000313" key="5">
    <source>
        <dbReference type="Proteomes" id="UP000190188"/>
    </source>
</evidence>
<dbReference type="Proteomes" id="UP000190188">
    <property type="component" value="Unassembled WGS sequence"/>
</dbReference>
<dbReference type="Pfam" id="PF08534">
    <property type="entry name" value="Redoxin"/>
    <property type="match status" value="1"/>
</dbReference>
<gene>
    <name evidence="4" type="ORF">BVG16_02040</name>
</gene>
<evidence type="ECO:0000313" key="4">
    <source>
        <dbReference type="EMBL" id="OPA81137.1"/>
    </source>
</evidence>
<keyword evidence="2" id="KW-0201">Cytochrome c-type biogenesis</keyword>
<dbReference type="GO" id="GO:0017004">
    <property type="term" value="P:cytochrome complex assembly"/>
    <property type="evidence" value="ECO:0007669"/>
    <property type="project" value="UniProtKB-KW"/>
</dbReference>
<proteinExistence type="predicted"/>
<feature type="domain" description="Thioredoxin" evidence="3">
    <location>
        <begin position="43"/>
        <end position="182"/>
    </location>
</feature>
<dbReference type="InterPro" id="IPR050553">
    <property type="entry name" value="Thioredoxin_ResA/DsbE_sf"/>
</dbReference>
<comment type="caution">
    <text evidence="4">The sequence shown here is derived from an EMBL/GenBank/DDBJ whole genome shotgun (WGS) entry which is preliminary data.</text>
</comment>
<dbReference type="PANTHER" id="PTHR42852">
    <property type="entry name" value="THIOL:DISULFIDE INTERCHANGE PROTEIN DSBE"/>
    <property type="match status" value="1"/>
</dbReference>
<evidence type="ECO:0000256" key="2">
    <source>
        <dbReference type="ARBA" id="ARBA00022748"/>
    </source>
</evidence>
<dbReference type="AlphaFoldDB" id="A0A1T2XMQ0"/>
<dbReference type="InterPro" id="IPR036249">
    <property type="entry name" value="Thioredoxin-like_sf"/>
</dbReference>
<protein>
    <submittedName>
        <fullName evidence="4">Redoxin</fullName>
    </submittedName>
</protein>
<dbReference type="CDD" id="cd02966">
    <property type="entry name" value="TlpA_like_family"/>
    <property type="match status" value="1"/>
</dbReference>
<organism evidence="4 5">
    <name type="scientific">Paenibacillus selenitireducens</name>
    <dbReference type="NCBI Taxonomy" id="1324314"/>
    <lineage>
        <taxon>Bacteria</taxon>
        <taxon>Bacillati</taxon>
        <taxon>Bacillota</taxon>
        <taxon>Bacilli</taxon>
        <taxon>Bacillales</taxon>
        <taxon>Paenibacillaceae</taxon>
        <taxon>Paenibacillus</taxon>
    </lineage>
</organism>
<sequence>MRRNLWLLVIIVVLGAIAINQNLGKKESTVSANAQSLPTEVAPMLNKLAPAFELPGLDGKLYKVGGQRDKVTMLNFWASWCEPCQMEAPDLKHLSEKYKDQMDMYSINVTSTDTKEKAMAFVEQYQLTNPILLDLKGDQFKLYKGIAYPTNILIDRNGVIRDITLGIVPAKKMEEKIQNILSD</sequence>
<dbReference type="InterPro" id="IPR017937">
    <property type="entry name" value="Thioredoxin_CS"/>
</dbReference>
<comment type="subcellular location">
    <subcellularLocation>
        <location evidence="1">Cell envelope</location>
    </subcellularLocation>
</comment>
<dbReference type="GO" id="GO:0016491">
    <property type="term" value="F:oxidoreductase activity"/>
    <property type="evidence" value="ECO:0007669"/>
    <property type="project" value="InterPro"/>
</dbReference>
<name>A0A1T2XMQ0_9BACL</name>
<reference evidence="4 5" key="1">
    <citation type="submission" date="2017-01" db="EMBL/GenBank/DDBJ databases">
        <title>Genome analysis of Paenibacillus selenitrireducens ES3-24.</title>
        <authorList>
            <person name="Xu D."/>
            <person name="Yao R."/>
            <person name="Zheng S."/>
        </authorList>
    </citation>
    <scope>NUCLEOTIDE SEQUENCE [LARGE SCALE GENOMIC DNA]</scope>
    <source>
        <strain evidence="4 5">ES3-24</strain>
    </source>
</reference>
<evidence type="ECO:0000259" key="3">
    <source>
        <dbReference type="PROSITE" id="PS51352"/>
    </source>
</evidence>
<dbReference type="PROSITE" id="PS51352">
    <property type="entry name" value="THIOREDOXIN_2"/>
    <property type="match status" value="1"/>
</dbReference>
<evidence type="ECO:0000256" key="1">
    <source>
        <dbReference type="ARBA" id="ARBA00004196"/>
    </source>
</evidence>